<evidence type="ECO:0000313" key="2">
    <source>
        <dbReference type="EMBL" id="RPD56703.1"/>
    </source>
</evidence>
<feature type="region of interest" description="Disordered" evidence="1">
    <location>
        <begin position="83"/>
        <end position="111"/>
    </location>
</feature>
<feature type="compositionally biased region" description="Polar residues" evidence="1">
    <location>
        <begin position="9"/>
        <end position="18"/>
    </location>
</feature>
<reference evidence="2" key="1">
    <citation type="journal article" date="2018" name="Genome Biol. Evol.">
        <title>Genomics and development of Lentinus tigrinus, a white-rot wood-decaying mushroom with dimorphic fruiting bodies.</title>
        <authorList>
            <person name="Wu B."/>
            <person name="Xu Z."/>
            <person name="Knudson A."/>
            <person name="Carlson A."/>
            <person name="Chen N."/>
            <person name="Kovaka S."/>
            <person name="LaButti K."/>
            <person name="Lipzen A."/>
            <person name="Pennachio C."/>
            <person name="Riley R."/>
            <person name="Schakwitz W."/>
            <person name="Umezawa K."/>
            <person name="Ohm R.A."/>
            <person name="Grigoriev I.V."/>
            <person name="Nagy L.G."/>
            <person name="Gibbons J."/>
            <person name="Hibbett D."/>
        </authorList>
    </citation>
    <scope>NUCLEOTIDE SEQUENCE [LARGE SCALE GENOMIC DNA]</scope>
    <source>
        <strain evidence="2">ALCF2SS1-6</strain>
    </source>
</reference>
<name>A0A5C2S017_9APHY</name>
<protein>
    <submittedName>
        <fullName evidence="2">Uncharacterized protein</fullName>
    </submittedName>
</protein>
<feature type="compositionally biased region" description="Basic residues" evidence="1">
    <location>
        <begin position="19"/>
        <end position="29"/>
    </location>
</feature>
<accession>A0A5C2S017</accession>
<dbReference type="EMBL" id="ML122286">
    <property type="protein sequence ID" value="RPD56703.1"/>
    <property type="molecule type" value="Genomic_DNA"/>
</dbReference>
<sequence>MPVLVTDQPIMSANASSKTRFRNRQNHSHAGRERLANSAQDRGASQARPDSPQTLQAQHEPLSPTHMSFSYYRERLVNSAQDSRDWGLAGSAGTQGAPQARRTWQPRGTTWHPCVADAPFSHSL</sequence>
<keyword evidence="3" id="KW-1185">Reference proteome</keyword>
<gene>
    <name evidence="2" type="ORF">L227DRAFT_602890</name>
</gene>
<evidence type="ECO:0000256" key="1">
    <source>
        <dbReference type="SAM" id="MobiDB-lite"/>
    </source>
</evidence>
<organism evidence="2 3">
    <name type="scientific">Lentinus tigrinus ALCF2SS1-6</name>
    <dbReference type="NCBI Taxonomy" id="1328759"/>
    <lineage>
        <taxon>Eukaryota</taxon>
        <taxon>Fungi</taxon>
        <taxon>Dikarya</taxon>
        <taxon>Basidiomycota</taxon>
        <taxon>Agaricomycotina</taxon>
        <taxon>Agaricomycetes</taxon>
        <taxon>Polyporales</taxon>
        <taxon>Polyporaceae</taxon>
        <taxon>Lentinus</taxon>
    </lineage>
</organism>
<evidence type="ECO:0000313" key="3">
    <source>
        <dbReference type="Proteomes" id="UP000313359"/>
    </source>
</evidence>
<dbReference type="AlphaFoldDB" id="A0A5C2S017"/>
<dbReference type="Proteomes" id="UP000313359">
    <property type="component" value="Unassembled WGS sequence"/>
</dbReference>
<proteinExistence type="predicted"/>
<feature type="region of interest" description="Disordered" evidence="1">
    <location>
        <begin position="1"/>
        <end position="68"/>
    </location>
</feature>